<proteinExistence type="evidence at transcript level"/>
<dbReference type="GO" id="GO:0005615">
    <property type="term" value="C:extracellular space"/>
    <property type="evidence" value="ECO:0007669"/>
    <property type="project" value="TreeGrafter"/>
</dbReference>
<dbReference type="PANTHER" id="PTHR24264:SF54">
    <property type="entry name" value="PEPTIDASE S1 DOMAIN-CONTAINING PROTEIN"/>
    <property type="match status" value="1"/>
</dbReference>
<protein>
    <submittedName>
        <fullName evidence="5">Putative trypsin-3</fullName>
    </submittedName>
</protein>
<dbReference type="PANTHER" id="PTHR24264">
    <property type="entry name" value="TRYPSIN-RELATED"/>
    <property type="match status" value="1"/>
</dbReference>
<accession>A0A131Y6G6</accession>
<name>A0A131Y6G6_IXORI</name>
<keyword evidence="1" id="KW-0645">Protease</keyword>
<dbReference type="Pfam" id="PF00089">
    <property type="entry name" value="Trypsin"/>
    <property type="match status" value="1"/>
</dbReference>
<dbReference type="InterPro" id="IPR050127">
    <property type="entry name" value="Serine_Proteases_S1"/>
</dbReference>
<dbReference type="InterPro" id="IPR009003">
    <property type="entry name" value="Peptidase_S1_PA"/>
</dbReference>
<evidence type="ECO:0000256" key="1">
    <source>
        <dbReference type="ARBA" id="ARBA00022670"/>
    </source>
</evidence>
<evidence type="ECO:0000313" key="5">
    <source>
        <dbReference type="EMBL" id="JAP73646.1"/>
    </source>
</evidence>
<dbReference type="Gene3D" id="2.40.10.10">
    <property type="entry name" value="Trypsin-like serine proteases"/>
    <property type="match status" value="2"/>
</dbReference>
<evidence type="ECO:0000256" key="3">
    <source>
        <dbReference type="ARBA" id="ARBA00022825"/>
    </source>
</evidence>
<keyword evidence="3" id="KW-0720">Serine protease</keyword>
<dbReference type="PROSITE" id="PS50240">
    <property type="entry name" value="TRYPSIN_DOM"/>
    <property type="match status" value="1"/>
</dbReference>
<sequence length="125" mass="14010">FILHEEYHNLTYVNDIALIKLATPFDIRRSRGMIGTICLTRKRLDYMKPIEVSGWGTLRKAGRKPDFLRTVVVPVHPDSKCFVRGVAFSSFAMFCAGVPGKGPCKVLLDLSMSLLAVDLRLPRST</sequence>
<keyword evidence="2" id="KW-0378">Hydrolase</keyword>
<dbReference type="GO" id="GO:0006508">
    <property type="term" value="P:proteolysis"/>
    <property type="evidence" value="ECO:0007669"/>
    <property type="project" value="UniProtKB-KW"/>
</dbReference>
<dbReference type="GO" id="GO:0004252">
    <property type="term" value="F:serine-type endopeptidase activity"/>
    <property type="evidence" value="ECO:0007669"/>
    <property type="project" value="InterPro"/>
</dbReference>
<feature type="non-terminal residue" evidence="5">
    <location>
        <position position="1"/>
    </location>
</feature>
<dbReference type="InterPro" id="IPR043504">
    <property type="entry name" value="Peptidase_S1_PA_chymotrypsin"/>
</dbReference>
<organism evidence="5">
    <name type="scientific">Ixodes ricinus</name>
    <name type="common">Common tick</name>
    <name type="synonym">Acarus ricinus</name>
    <dbReference type="NCBI Taxonomy" id="34613"/>
    <lineage>
        <taxon>Eukaryota</taxon>
        <taxon>Metazoa</taxon>
        <taxon>Ecdysozoa</taxon>
        <taxon>Arthropoda</taxon>
        <taxon>Chelicerata</taxon>
        <taxon>Arachnida</taxon>
        <taxon>Acari</taxon>
        <taxon>Parasitiformes</taxon>
        <taxon>Ixodida</taxon>
        <taxon>Ixodoidea</taxon>
        <taxon>Ixodidae</taxon>
        <taxon>Ixodinae</taxon>
        <taxon>Ixodes</taxon>
    </lineage>
</organism>
<evidence type="ECO:0000256" key="2">
    <source>
        <dbReference type="ARBA" id="ARBA00022801"/>
    </source>
</evidence>
<dbReference type="SUPFAM" id="SSF50494">
    <property type="entry name" value="Trypsin-like serine proteases"/>
    <property type="match status" value="1"/>
</dbReference>
<evidence type="ECO:0000259" key="4">
    <source>
        <dbReference type="PROSITE" id="PS50240"/>
    </source>
</evidence>
<feature type="non-terminal residue" evidence="5">
    <location>
        <position position="125"/>
    </location>
</feature>
<feature type="domain" description="Peptidase S1" evidence="4">
    <location>
        <begin position="1"/>
        <end position="105"/>
    </location>
</feature>
<reference evidence="5" key="1">
    <citation type="submission" date="2016-02" db="EMBL/GenBank/DDBJ databases">
        <title>RNAseq analyses of the midgut from blood- or serum-fed Ixodes ricinus ticks.</title>
        <authorList>
            <person name="Perner J."/>
            <person name="Provaznik J."/>
            <person name="Schrenkova J."/>
            <person name="Urbanova V."/>
            <person name="Ribeiro J.M."/>
            <person name="Kopacek P."/>
        </authorList>
    </citation>
    <scope>NUCLEOTIDE SEQUENCE</scope>
    <source>
        <tissue evidence="5">Gut</tissue>
    </source>
</reference>
<dbReference type="AlphaFoldDB" id="A0A131Y6G6"/>
<dbReference type="InterPro" id="IPR001254">
    <property type="entry name" value="Trypsin_dom"/>
</dbReference>
<dbReference type="EMBL" id="GEFM01002150">
    <property type="protein sequence ID" value="JAP73646.1"/>
    <property type="molecule type" value="mRNA"/>
</dbReference>